<dbReference type="EC" id="6.3.4.15" evidence="3"/>
<dbReference type="Gene3D" id="3.30.930.10">
    <property type="entry name" value="Bira Bifunctional Protein, Domain 2"/>
    <property type="match status" value="1"/>
</dbReference>
<feature type="domain" description="BPL/LPL catalytic" evidence="2">
    <location>
        <begin position="1"/>
        <end position="187"/>
    </location>
</feature>
<dbReference type="InterPro" id="IPR004143">
    <property type="entry name" value="BPL_LPL_catalytic"/>
</dbReference>
<dbReference type="Proteomes" id="UP000007730">
    <property type="component" value="Chromosome"/>
</dbReference>
<keyword evidence="1 3" id="KW-0436">Ligase</keyword>
<dbReference type="AlphaFoldDB" id="B6JH43"/>
<proteinExistence type="predicted"/>
<dbReference type="PANTHER" id="PTHR12835">
    <property type="entry name" value="BIOTIN PROTEIN LIGASE"/>
    <property type="match status" value="1"/>
</dbReference>
<dbReference type="STRING" id="504832.OCA5_c20840"/>
<dbReference type="EMBL" id="CP002826">
    <property type="protein sequence ID" value="AEI06791.1"/>
    <property type="molecule type" value="Genomic_DNA"/>
</dbReference>
<dbReference type="OrthoDB" id="9807064at2"/>
<dbReference type="Pfam" id="PF03099">
    <property type="entry name" value="BPL_LplA_LipB"/>
    <property type="match status" value="1"/>
</dbReference>
<name>B6JH43_AFIC5</name>
<evidence type="ECO:0000259" key="2">
    <source>
        <dbReference type="PROSITE" id="PS51733"/>
    </source>
</evidence>
<dbReference type="PATRIC" id="fig|504832.7.peg.2206"/>
<dbReference type="InterPro" id="IPR045864">
    <property type="entry name" value="aa-tRNA-synth_II/BPL/LPL"/>
</dbReference>
<protein>
    <submittedName>
        <fullName evidence="3">Biotin--[acetyl-CoA-carboxylase] synthase BirA</fullName>
        <ecNumber evidence="3">6.3.4.15</ecNumber>
    </submittedName>
</protein>
<gene>
    <name evidence="3" type="primary">birA</name>
    <name evidence="3" type="ordered locus">OCA5_c20840</name>
</gene>
<dbReference type="GO" id="GO:0005737">
    <property type="term" value="C:cytoplasm"/>
    <property type="evidence" value="ECO:0007669"/>
    <property type="project" value="TreeGrafter"/>
</dbReference>
<dbReference type="GO" id="GO:0004077">
    <property type="term" value="F:biotin--[biotin carboxyl-carrier protein] ligase activity"/>
    <property type="evidence" value="ECO:0007669"/>
    <property type="project" value="UniProtKB-EC"/>
</dbReference>
<dbReference type="PANTHER" id="PTHR12835:SF5">
    <property type="entry name" value="BIOTIN--PROTEIN LIGASE"/>
    <property type="match status" value="1"/>
</dbReference>
<sequence length="259" mass="27073">MVFALGPRARSAQYRLASFESAGSTNAEARARVRDGERGPLWLATAHQTAGHGRRQRAWISPPGNLACSVIETIETDQAHAATLGFAAGLALETALRRVCGEAASFQLKWPNDVLAGEAKLAGILIEAEQSPDGLAAVVGMGVNIVVAPDDTPYPATSLAALGITADAPALFAALSDAWAEWFALWDHGRGFAAIRAQWLTRAAGLGAPLKVRQGERLVEGYFETIDEGGHLVLSRDGQQTRIAAGDVYFGAAASAGAA</sequence>
<evidence type="ECO:0000313" key="4">
    <source>
        <dbReference type="Proteomes" id="UP000007730"/>
    </source>
</evidence>
<organism evidence="3 4">
    <name type="scientific">Afipia carboxidovorans (strain ATCC 49405 / DSM 1227 / KCTC 32145 / OM5)</name>
    <name type="common">Oligotropha carboxidovorans</name>
    <dbReference type="NCBI Taxonomy" id="504832"/>
    <lineage>
        <taxon>Bacteria</taxon>
        <taxon>Pseudomonadati</taxon>
        <taxon>Pseudomonadota</taxon>
        <taxon>Alphaproteobacteria</taxon>
        <taxon>Hyphomicrobiales</taxon>
        <taxon>Nitrobacteraceae</taxon>
        <taxon>Afipia</taxon>
    </lineage>
</organism>
<dbReference type="KEGG" id="ocg:OCA5_c20840"/>
<dbReference type="RefSeq" id="WP_012563085.1">
    <property type="nucleotide sequence ID" value="NC_011386.1"/>
</dbReference>
<dbReference type="eggNOG" id="COG0340">
    <property type="taxonomic scope" value="Bacteria"/>
</dbReference>
<dbReference type="PROSITE" id="PS51733">
    <property type="entry name" value="BPL_LPL_CATALYTIC"/>
    <property type="match status" value="1"/>
</dbReference>
<dbReference type="HOGENOM" id="CLU_051096_3_0_5"/>
<dbReference type="KEGG" id="oca:OCAR_5937"/>
<reference evidence="3 4" key="1">
    <citation type="journal article" date="2011" name="J. Bacteriol.">
        <title>Complete genome sequences of the chemolithoautotrophic Oligotropha carboxidovorans strains OM4 and OM5.</title>
        <authorList>
            <person name="Volland S."/>
            <person name="Rachinger M."/>
            <person name="Strittmatter A."/>
            <person name="Daniel R."/>
            <person name="Gottschalk G."/>
            <person name="Meyer O."/>
        </authorList>
    </citation>
    <scope>NUCLEOTIDE SEQUENCE [LARGE SCALE GENOMIC DNA]</scope>
    <source>
        <strain evidence="4">ATCC 49405 / DSM 1227 / KCTC 32145 / OM5</strain>
    </source>
</reference>
<evidence type="ECO:0000313" key="3">
    <source>
        <dbReference type="EMBL" id="AEI06791.1"/>
    </source>
</evidence>
<evidence type="ECO:0000256" key="1">
    <source>
        <dbReference type="ARBA" id="ARBA00022598"/>
    </source>
</evidence>
<dbReference type="Gene3D" id="2.30.30.100">
    <property type="match status" value="1"/>
</dbReference>
<dbReference type="InterPro" id="IPR004408">
    <property type="entry name" value="Biotin_CoA_COase_ligase"/>
</dbReference>
<accession>B6JH43</accession>
<dbReference type="SUPFAM" id="SSF55681">
    <property type="entry name" value="Class II aaRS and biotin synthetases"/>
    <property type="match status" value="1"/>
</dbReference>
<keyword evidence="4" id="KW-1185">Reference proteome</keyword>
<dbReference type="NCBIfam" id="TIGR00121">
    <property type="entry name" value="birA_ligase"/>
    <property type="match status" value="1"/>
</dbReference>
<dbReference type="CDD" id="cd16442">
    <property type="entry name" value="BPL"/>
    <property type="match status" value="1"/>
</dbReference>